<evidence type="ECO:0000313" key="9">
    <source>
        <dbReference type="EMBL" id="JAT21731.1"/>
    </source>
</evidence>
<sequence>MLEEIYSDNLVDQPDDIERVIEGEEFERKDESERGSGNEEEKNVDEKDKEKEIKIRKRQGPRMVLNPQRLRGPRGLGVMETFFTDIPDKLRGKGKEKEDLDLVMGRMEHWAHRLMPRLQFDDCLKKIETLGNKRLVMNMVKRIRLGLEENETVPQEVLQREDVEESPLSDVDAPLPDVDPFDELISSSAPTRPANTEITTEQREQMLRNRLIAEERRAARLKRAQEMKEKFQSQQMSNSQSATSQVTAMEITMEENPEKEDNSHQNNVEQEKIQLDAAIGIEENSSNAGLEIGGGCEIENNFMRNKDDPEIEASADGRQYEVPIEEKEVCREVPEGVPHGPEEEDEINPVELRENEDQLDALNEGSRNQPDILIERGDNEGILNGNQPDILVQRGDMEPDILPMRIHESGEVSERNENQPDILGRRNESRPDLVSRFNDEDIQIEERNIVENQPEAIDIIENQPVAMEVIENPQPDILPDIAENQPDILMEGIGSQPDILTERSVNQPDILI</sequence>
<evidence type="ECO:0000256" key="1">
    <source>
        <dbReference type="ARBA" id="ARBA00004123"/>
    </source>
</evidence>
<dbReference type="PANTHER" id="PTHR13220:SF11">
    <property type="entry name" value="TIMELESS-INTERACTING PROTEIN"/>
    <property type="match status" value="1"/>
</dbReference>
<feature type="compositionally biased region" description="Basic and acidic residues" evidence="7">
    <location>
        <begin position="16"/>
        <end position="53"/>
    </location>
</feature>
<protein>
    <recommendedName>
        <fullName evidence="6">TIMELESS-interacting protein</fullName>
    </recommendedName>
</protein>
<accession>A0A1B6LDG2</accession>
<proteinExistence type="inferred from homology"/>
<feature type="region of interest" description="Disordered" evidence="7">
    <location>
        <begin position="1"/>
        <end position="60"/>
    </location>
</feature>
<gene>
    <name evidence="9" type="ORF">g.11613</name>
</gene>
<dbReference type="GO" id="GO:0031298">
    <property type="term" value="C:replication fork protection complex"/>
    <property type="evidence" value="ECO:0007669"/>
    <property type="project" value="TreeGrafter"/>
</dbReference>
<feature type="domain" description="Chromosome segregation in meiosis protein 3" evidence="8">
    <location>
        <begin position="65"/>
        <end position="145"/>
    </location>
</feature>
<evidence type="ECO:0000259" key="8">
    <source>
        <dbReference type="Pfam" id="PF07962"/>
    </source>
</evidence>
<dbReference type="PANTHER" id="PTHR13220">
    <property type="entry name" value="TIMELESS INTERACTING-RELATED"/>
    <property type="match status" value="1"/>
</dbReference>
<evidence type="ECO:0000256" key="5">
    <source>
        <dbReference type="ARBA" id="ARBA00023306"/>
    </source>
</evidence>
<evidence type="ECO:0000256" key="6">
    <source>
        <dbReference type="RuleBase" id="RU366049"/>
    </source>
</evidence>
<dbReference type="GO" id="GO:0006974">
    <property type="term" value="P:DNA damage response"/>
    <property type="evidence" value="ECO:0007669"/>
    <property type="project" value="UniProtKB-KW"/>
</dbReference>
<keyword evidence="5 6" id="KW-0131">Cell cycle</keyword>
<evidence type="ECO:0000256" key="2">
    <source>
        <dbReference type="ARBA" id="ARBA00006075"/>
    </source>
</evidence>
<dbReference type="InterPro" id="IPR040038">
    <property type="entry name" value="TIPIN/Csm3/Swi3"/>
</dbReference>
<evidence type="ECO:0000256" key="4">
    <source>
        <dbReference type="ARBA" id="ARBA00023242"/>
    </source>
</evidence>
<evidence type="ECO:0000256" key="7">
    <source>
        <dbReference type="SAM" id="MobiDB-lite"/>
    </source>
</evidence>
<dbReference type="AlphaFoldDB" id="A0A1B6LDG2"/>
<dbReference type="Pfam" id="PF07962">
    <property type="entry name" value="Swi3"/>
    <property type="match status" value="1"/>
</dbReference>
<reference evidence="9" key="1">
    <citation type="submission" date="2015-11" db="EMBL/GenBank/DDBJ databases">
        <title>De novo transcriptome assembly of four potential Pierce s Disease insect vectors from Arizona vineyards.</title>
        <authorList>
            <person name="Tassone E.E."/>
        </authorList>
    </citation>
    <scope>NUCLEOTIDE SEQUENCE</scope>
</reference>
<comment type="similarity">
    <text evidence="2 6">Belongs to the CSM3 family.</text>
</comment>
<dbReference type="GO" id="GO:0043111">
    <property type="term" value="P:replication fork arrest"/>
    <property type="evidence" value="ECO:0007669"/>
    <property type="project" value="TreeGrafter"/>
</dbReference>
<organism evidence="9">
    <name type="scientific">Graphocephala atropunctata</name>
    <dbReference type="NCBI Taxonomy" id="36148"/>
    <lineage>
        <taxon>Eukaryota</taxon>
        <taxon>Metazoa</taxon>
        <taxon>Ecdysozoa</taxon>
        <taxon>Arthropoda</taxon>
        <taxon>Hexapoda</taxon>
        <taxon>Insecta</taxon>
        <taxon>Pterygota</taxon>
        <taxon>Neoptera</taxon>
        <taxon>Paraneoptera</taxon>
        <taxon>Hemiptera</taxon>
        <taxon>Auchenorrhyncha</taxon>
        <taxon>Membracoidea</taxon>
        <taxon>Cicadellidae</taxon>
        <taxon>Cicadellinae</taxon>
        <taxon>Cicadellini</taxon>
        <taxon>Graphocephala</taxon>
    </lineage>
</organism>
<dbReference type="GO" id="GO:0003677">
    <property type="term" value="F:DNA binding"/>
    <property type="evidence" value="ECO:0007669"/>
    <property type="project" value="TreeGrafter"/>
</dbReference>
<name>A0A1B6LDG2_9HEMI</name>
<keyword evidence="4 6" id="KW-0539">Nucleus</keyword>
<feature type="region of interest" description="Disordered" evidence="7">
    <location>
        <begin position="405"/>
        <end position="431"/>
    </location>
</feature>
<dbReference type="GO" id="GO:0031297">
    <property type="term" value="P:replication fork processing"/>
    <property type="evidence" value="ECO:0007669"/>
    <property type="project" value="UniProtKB-UniRule"/>
</dbReference>
<dbReference type="GO" id="GO:0000076">
    <property type="term" value="P:DNA replication checkpoint signaling"/>
    <property type="evidence" value="ECO:0007669"/>
    <property type="project" value="UniProtKB-UniRule"/>
</dbReference>
<dbReference type="EMBL" id="GEBQ01018246">
    <property type="protein sequence ID" value="JAT21731.1"/>
    <property type="molecule type" value="Transcribed_RNA"/>
</dbReference>
<feature type="region of interest" description="Disordered" evidence="7">
    <location>
        <begin position="156"/>
        <end position="175"/>
    </location>
</feature>
<comment type="subcellular location">
    <subcellularLocation>
        <location evidence="1 6">Nucleus</location>
    </subcellularLocation>
</comment>
<keyword evidence="3 6" id="KW-0227">DNA damage</keyword>
<comment type="function">
    <text evidence="6">Plays an important role in the control of DNA replication and the maintenance of replication fork stability.</text>
</comment>
<dbReference type="InterPro" id="IPR012923">
    <property type="entry name" value="Csm3"/>
</dbReference>
<evidence type="ECO:0000256" key="3">
    <source>
        <dbReference type="ARBA" id="ARBA00022763"/>
    </source>
</evidence>